<protein>
    <recommendedName>
        <fullName evidence="13">NADPH--hemoprotein reductase</fullName>
    </recommendedName>
</protein>
<dbReference type="GO" id="GO:0003958">
    <property type="term" value="F:NADPH-hemoprotein reductase activity"/>
    <property type="evidence" value="ECO:0007669"/>
    <property type="project" value="UniProtKB-EC"/>
</dbReference>
<dbReference type="AlphaFoldDB" id="A0A1F8ACW3"/>
<evidence type="ECO:0000256" key="7">
    <source>
        <dbReference type="ARBA" id="ARBA00023002"/>
    </source>
</evidence>
<keyword evidence="6" id="KW-0521">NADP</keyword>
<evidence type="ECO:0000256" key="3">
    <source>
        <dbReference type="ARBA" id="ARBA00022630"/>
    </source>
</evidence>
<keyword evidence="12" id="KW-1185">Reference proteome</keyword>
<dbReference type="Gene3D" id="2.40.30.10">
    <property type="entry name" value="Translation factors"/>
    <property type="match status" value="1"/>
</dbReference>
<gene>
    <name evidence="11" type="ORF">ABOM_001640</name>
</gene>
<dbReference type="PROSITE" id="PS50902">
    <property type="entry name" value="FLAVODOXIN_LIKE"/>
    <property type="match status" value="1"/>
</dbReference>
<dbReference type="GO" id="GO:0010181">
    <property type="term" value="F:FMN binding"/>
    <property type="evidence" value="ECO:0007669"/>
    <property type="project" value="InterPro"/>
</dbReference>
<evidence type="ECO:0000259" key="9">
    <source>
        <dbReference type="PROSITE" id="PS50902"/>
    </source>
</evidence>
<dbReference type="PANTHER" id="PTHR19384:SF108">
    <property type="entry name" value="NADPH--CYTOCHROME P450 REDUCTASE"/>
    <property type="match status" value="1"/>
</dbReference>
<dbReference type="PRINTS" id="PR00369">
    <property type="entry name" value="FLAVODOXIN"/>
</dbReference>
<dbReference type="InterPro" id="IPR039261">
    <property type="entry name" value="FNR_nucleotide-bd"/>
</dbReference>
<evidence type="ECO:0000256" key="4">
    <source>
        <dbReference type="ARBA" id="ARBA00022643"/>
    </source>
</evidence>
<dbReference type="Proteomes" id="UP000179179">
    <property type="component" value="Unassembled WGS sequence"/>
</dbReference>
<feature type="domain" description="Flavodoxin-like" evidence="9">
    <location>
        <begin position="85"/>
        <end position="236"/>
    </location>
</feature>
<reference evidence="11 12" key="1">
    <citation type="journal article" date="2016" name="Genome Biol. Evol.">
        <title>Draft genome sequence of an aflatoxigenic Aspergillus species, A. bombycis.</title>
        <authorList>
            <person name="Moore G.G."/>
            <person name="Mack B.M."/>
            <person name="Beltz S.B."/>
            <person name="Gilbert M.K."/>
        </authorList>
    </citation>
    <scope>NUCLEOTIDE SEQUENCE [LARGE SCALE GENOMIC DNA]</scope>
    <source>
        <strain evidence="12">NRRL 26010</strain>
    </source>
</reference>
<dbReference type="InterPro" id="IPR001094">
    <property type="entry name" value="Flavdoxin-like"/>
</dbReference>
<dbReference type="GeneID" id="34445030"/>
<dbReference type="PROSITE" id="PS51384">
    <property type="entry name" value="FAD_FR"/>
    <property type="match status" value="1"/>
</dbReference>
<evidence type="ECO:0000256" key="6">
    <source>
        <dbReference type="ARBA" id="ARBA00022857"/>
    </source>
</evidence>
<keyword evidence="4" id="KW-0288">FMN</keyword>
<dbReference type="InterPro" id="IPR003097">
    <property type="entry name" value="CysJ-like_FAD-binding"/>
</dbReference>
<dbReference type="Gene3D" id="1.20.990.10">
    <property type="entry name" value="NADPH-cytochrome p450 Reductase, Chain A, domain 3"/>
    <property type="match status" value="1"/>
</dbReference>
<dbReference type="SUPFAM" id="SSF52218">
    <property type="entry name" value="Flavoproteins"/>
    <property type="match status" value="1"/>
</dbReference>
<comment type="cofactor">
    <cofactor evidence="2">
        <name>FAD</name>
        <dbReference type="ChEBI" id="CHEBI:57692"/>
    </cofactor>
</comment>
<name>A0A1F8ACW3_9EURO</name>
<evidence type="ECO:0000313" key="11">
    <source>
        <dbReference type="EMBL" id="OGM49542.1"/>
    </source>
</evidence>
<evidence type="ECO:0000259" key="10">
    <source>
        <dbReference type="PROSITE" id="PS51384"/>
    </source>
</evidence>
<dbReference type="SUPFAM" id="SSF63380">
    <property type="entry name" value="Riboflavin synthase domain-like"/>
    <property type="match status" value="1"/>
</dbReference>
<evidence type="ECO:0000256" key="1">
    <source>
        <dbReference type="ARBA" id="ARBA00001917"/>
    </source>
</evidence>
<dbReference type="InterPro" id="IPR017938">
    <property type="entry name" value="Riboflavin_synthase-like_b-brl"/>
</dbReference>
<dbReference type="PRINTS" id="PR00371">
    <property type="entry name" value="FPNCR"/>
</dbReference>
<comment type="cofactor">
    <cofactor evidence="1">
        <name>FMN</name>
        <dbReference type="ChEBI" id="CHEBI:58210"/>
    </cofactor>
</comment>
<dbReference type="EMBL" id="LYCR01000008">
    <property type="protein sequence ID" value="OGM49542.1"/>
    <property type="molecule type" value="Genomic_DNA"/>
</dbReference>
<dbReference type="Pfam" id="PF00258">
    <property type="entry name" value="Flavodoxin_1"/>
    <property type="match status" value="1"/>
</dbReference>
<dbReference type="InterPro" id="IPR029039">
    <property type="entry name" value="Flavoprotein-like_sf"/>
</dbReference>
<evidence type="ECO:0000256" key="8">
    <source>
        <dbReference type="ARBA" id="ARBA00049342"/>
    </source>
</evidence>
<dbReference type="GO" id="GO:0050660">
    <property type="term" value="F:flavin adenine dinucleotide binding"/>
    <property type="evidence" value="ECO:0007669"/>
    <property type="project" value="TreeGrafter"/>
</dbReference>
<keyword evidence="7" id="KW-0560">Oxidoreductase</keyword>
<dbReference type="InterPro" id="IPR023173">
    <property type="entry name" value="NADPH_Cyt_P450_Rdtase_alpha"/>
</dbReference>
<dbReference type="SUPFAM" id="SSF52343">
    <property type="entry name" value="Ferredoxin reductase-like, C-terminal NADP-linked domain"/>
    <property type="match status" value="1"/>
</dbReference>
<organism evidence="11 12">
    <name type="scientific">Aspergillus bombycis</name>
    <dbReference type="NCBI Taxonomy" id="109264"/>
    <lineage>
        <taxon>Eukaryota</taxon>
        <taxon>Fungi</taxon>
        <taxon>Dikarya</taxon>
        <taxon>Ascomycota</taxon>
        <taxon>Pezizomycotina</taxon>
        <taxon>Eurotiomycetes</taxon>
        <taxon>Eurotiomycetidae</taxon>
        <taxon>Eurotiales</taxon>
        <taxon>Aspergillaceae</taxon>
        <taxon>Aspergillus</taxon>
    </lineage>
</organism>
<evidence type="ECO:0000313" key="12">
    <source>
        <dbReference type="Proteomes" id="UP000179179"/>
    </source>
</evidence>
<proteinExistence type="predicted"/>
<dbReference type="RefSeq" id="XP_022393259.1">
    <property type="nucleotide sequence ID" value="XM_022528770.1"/>
</dbReference>
<evidence type="ECO:0008006" key="13">
    <source>
        <dbReference type="Google" id="ProtNLM"/>
    </source>
</evidence>
<dbReference type="PANTHER" id="PTHR19384">
    <property type="entry name" value="NITRIC OXIDE SYNTHASE-RELATED"/>
    <property type="match status" value="1"/>
</dbReference>
<keyword evidence="3" id="KW-0285">Flavoprotein</keyword>
<dbReference type="Pfam" id="PF00175">
    <property type="entry name" value="NAD_binding_1"/>
    <property type="match status" value="1"/>
</dbReference>
<dbReference type="Gene3D" id="3.40.50.80">
    <property type="entry name" value="Nucleotide-binding domain of ferredoxin-NADP reductase (FNR) module"/>
    <property type="match status" value="1"/>
</dbReference>
<accession>A0A1F8ACW3</accession>
<keyword evidence="5" id="KW-0274">FAD</keyword>
<evidence type="ECO:0000256" key="5">
    <source>
        <dbReference type="ARBA" id="ARBA00022827"/>
    </source>
</evidence>
<dbReference type="GO" id="GO:0005829">
    <property type="term" value="C:cytosol"/>
    <property type="evidence" value="ECO:0007669"/>
    <property type="project" value="TreeGrafter"/>
</dbReference>
<dbReference type="InterPro" id="IPR001709">
    <property type="entry name" value="Flavoprot_Pyr_Nucl_cyt_Rdtase"/>
</dbReference>
<dbReference type="STRING" id="109264.A0A1F8ACW3"/>
<dbReference type="Gene3D" id="3.40.50.360">
    <property type="match status" value="1"/>
</dbReference>
<comment type="catalytic activity">
    <reaction evidence="8">
        <text>2 oxidized [cytochrome P450] + NADPH = 2 reduced [cytochrome P450] + NADP(+) + H(+)</text>
        <dbReference type="Rhea" id="RHEA:24040"/>
        <dbReference type="Rhea" id="RHEA-COMP:14627"/>
        <dbReference type="Rhea" id="RHEA-COMP:14628"/>
        <dbReference type="ChEBI" id="CHEBI:15378"/>
        <dbReference type="ChEBI" id="CHEBI:55376"/>
        <dbReference type="ChEBI" id="CHEBI:57783"/>
        <dbReference type="ChEBI" id="CHEBI:58349"/>
        <dbReference type="ChEBI" id="CHEBI:60344"/>
        <dbReference type="EC" id="1.6.2.4"/>
    </reaction>
</comment>
<dbReference type="InterPro" id="IPR017927">
    <property type="entry name" value="FAD-bd_FR_type"/>
</dbReference>
<dbReference type="InterPro" id="IPR008254">
    <property type="entry name" value="Flavodoxin/NO_synth"/>
</dbReference>
<feature type="domain" description="FAD-binding FR-type" evidence="10">
    <location>
        <begin position="287"/>
        <end position="537"/>
    </location>
</feature>
<dbReference type="OrthoDB" id="1856718at2759"/>
<sequence>MEILRHPVNTLSGSHYAWSAAEWDDFLALTLFSLIAATLLLDSSLFNKDPLQHIWYEYPQGAKAQEKSSTDINITQVLKDQGKDIIIFYGTQSGTAYELARYLSRTIFQRFSKAALVADISDYNYDCLSTVPSDVIVLFILSTYGEGDPPDNAIRFDEWLDKELPKQQPTRASLANLRFAILGLGNRNYKYYNQFAKKVQNALEKAGGTAIMDLSLADDSNGQTRGDYSEWAAQLQQAFVDRCQIEEQPRPYESALEIVACESFTDNLPTTQPIDLRHRSKLRASASAIYSANIVSITDLTPQAQTKALHIEVDISHLPRVKYNVGDHLLIWPENRAEGVQRLGRILGIDDAEMHRPLEIRSKDSEIKALWPHPITIHTLFKHHLDIAGLASRDMILALKEFADSKTSEAALDEMARNYRRLSLMRRLDLESILLAAAGPRGTWKIPLSFLLENLNPLKPRYYSVSSAPAVSPRKITLTVAMKEVTLSAEESILGLTSRFFLEMQQSLSSSSNARDNAGPLNTSVWCALRKSKFKPPTSNMQPIIMVANGTGIAPFMGFLRHRLRKFEIDGKVGKMLLFYGCKNETTHLYRDEIQRIQSAFGDQLRLVTAYSQKGDGYVQDQVRSYGEETEDLLCDGKANVYMCGSVNMAGSVREELLMIIQKRENWSETQAHEFEGTQLRMRKWQLDVWG</sequence>
<comment type="caution">
    <text evidence="11">The sequence shown here is derived from an EMBL/GenBank/DDBJ whole genome shotgun (WGS) entry which is preliminary data.</text>
</comment>
<dbReference type="Pfam" id="PF00667">
    <property type="entry name" value="FAD_binding_1"/>
    <property type="match status" value="1"/>
</dbReference>
<dbReference type="InterPro" id="IPR001433">
    <property type="entry name" value="OxRdtase_FAD/NAD-bd"/>
</dbReference>
<evidence type="ECO:0000256" key="2">
    <source>
        <dbReference type="ARBA" id="ARBA00001974"/>
    </source>
</evidence>